<accession>A0A2G5EJC4</accession>
<dbReference type="Proteomes" id="UP000230069">
    <property type="component" value="Unassembled WGS sequence"/>
</dbReference>
<gene>
    <name evidence="1" type="ORF">AQUCO_00700276v1</name>
</gene>
<protein>
    <submittedName>
        <fullName evidence="1">Uncharacterized protein</fullName>
    </submittedName>
</protein>
<reference evidence="1 2" key="1">
    <citation type="submission" date="2017-09" db="EMBL/GenBank/DDBJ databases">
        <title>WGS assembly of Aquilegia coerulea Goldsmith.</title>
        <authorList>
            <person name="Hodges S."/>
            <person name="Kramer E."/>
            <person name="Nordborg M."/>
            <person name="Tomkins J."/>
            <person name="Borevitz J."/>
            <person name="Derieg N."/>
            <person name="Yan J."/>
            <person name="Mihaltcheva S."/>
            <person name="Hayes R.D."/>
            <person name="Rokhsar D."/>
        </authorList>
    </citation>
    <scope>NUCLEOTIDE SEQUENCE [LARGE SCALE GENOMIC DNA]</scope>
    <source>
        <strain evidence="2">cv. Goldsmith</strain>
    </source>
</reference>
<evidence type="ECO:0000313" key="2">
    <source>
        <dbReference type="Proteomes" id="UP000230069"/>
    </source>
</evidence>
<dbReference type="InParanoid" id="A0A2G5EJC4"/>
<organism evidence="1 2">
    <name type="scientific">Aquilegia coerulea</name>
    <name type="common">Rocky mountain columbine</name>
    <dbReference type="NCBI Taxonomy" id="218851"/>
    <lineage>
        <taxon>Eukaryota</taxon>
        <taxon>Viridiplantae</taxon>
        <taxon>Streptophyta</taxon>
        <taxon>Embryophyta</taxon>
        <taxon>Tracheophyta</taxon>
        <taxon>Spermatophyta</taxon>
        <taxon>Magnoliopsida</taxon>
        <taxon>Ranunculales</taxon>
        <taxon>Ranunculaceae</taxon>
        <taxon>Thalictroideae</taxon>
        <taxon>Aquilegia</taxon>
    </lineage>
</organism>
<sequence>MCIKKRGQWISPPTKMQLERRKNAFAKEYTYTINLKHPRKSTLTRISQPKLRSHLVSHLGSSFESK</sequence>
<keyword evidence="2" id="KW-1185">Reference proteome</keyword>
<name>A0A2G5EJC4_AQUCA</name>
<proteinExistence type="predicted"/>
<dbReference type="AlphaFoldDB" id="A0A2G5EJC4"/>
<evidence type="ECO:0000313" key="1">
    <source>
        <dbReference type="EMBL" id="PIA55839.1"/>
    </source>
</evidence>
<dbReference type="EMBL" id="KZ305024">
    <property type="protein sequence ID" value="PIA55839.1"/>
    <property type="molecule type" value="Genomic_DNA"/>
</dbReference>